<dbReference type="RefSeq" id="WP_379519405.1">
    <property type="nucleotide sequence ID" value="NZ_JBHSPA010000048.1"/>
</dbReference>
<sequence length="294" mass="31530">MAERASALERVLKQAGGPEILDVLAERLPGADLTTLLLETMRRRSGALSPADVLRRYGHDRFVAPAPIPFGRLRRAEDAALSALPEEFEPVVLAPVVPLGTHSALGPVDQNKVVSTIRNSEVAADPTNALALEAALRRRAQSADDPGRPVRLAALQRVVRAQRFEGAVSYAHFTLFALVTAGRDTGNLAFERQHAAEHLAILTAAVRACGAPEAESRVTVLDERFERVAAELDATPDPGREGGRGYYTGLCFKVYGKGLEAGDGGFVDWTARLLGNRKERLLISALGVDRLASG</sequence>
<proteinExistence type="predicted"/>
<evidence type="ECO:0008006" key="3">
    <source>
        <dbReference type="Google" id="ProtNLM"/>
    </source>
</evidence>
<protein>
    <recommendedName>
        <fullName evidence="3">DUF2786 domain-containing protein</fullName>
    </recommendedName>
</protein>
<evidence type="ECO:0000313" key="1">
    <source>
        <dbReference type="EMBL" id="MFC5829911.1"/>
    </source>
</evidence>
<organism evidence="1 2">
    <name type="scientific">Nonomuraea insulae</name>
    <dbReference type="NCBI Taxonomy" id="1616787"/>
    <lineage>
        <taxon>Bacteria</taxon>
        <taxon>Bacillati</taxon>
        <taxon>Actinomycetota</taxon>
        <taxon>Actinomycetes</taxon>
        <taxon>Streptosporangiales</taxon>
        <taxon>Streptosporangiaceae</taxon>
        <taxon>Nonomuraea</taxon>
    </lineage>
</organism>
<dbReference type="Proteomes" id="UP001596058">
    <property type="component" value="Unassembled WGS sequence"/>
</dbReference>
<gene>
    <name evidence="1" type="ORF">ACFPZ3_39115</name>
</gene>
<keyword evidence="2" id="KW-1185">Reference proteome</keyword>
<dbReference type="EMBL" id="JBHSPA010000048">
    <property type="protein sequence ID" value="MFC5829911.1"/>
    <property type="molecule type" value="Genomic_DNA"/>
</dbReference>
<comment type="caution">
    <text evidence="1">The sequence shown here is derived from an EMBL/GenBank/DDBJ whole genome shotgun (WGS) entry which is preliminary data.</text>
</comment>
<dbReference type="InterPro" id="IPR045864">
    <property type="entry name" value="aa-tRNA-synth_II/BPL/LPL"/>
</dbReference>
<name>A0ABW1CYK3_9ACTN</name>
<reference evidence="2" key="1">
    <citation type="journal article" date="2019" name="Int. J. Syst. Evol. Microbiol.">
        <title>The Global Catalogue of Microorganisms (GCM) 10K type strain sequencing project: providing services to taxonomists for standard genome sequencing and annotation.</title>
        <authorList>
            <consortium name="The Broad Institute Genomics Platform"/>
            <consortium name="The Broad Institute Genome Sequencing Center for Infectious Disease"/>
            <person name="Wu L."/>
            <person name="Ma J."/>
        </authorList>
    </citation>
    <scope>NUCLEOTIDE SEQUENCE [LARGE SCALE GENOMIC DNA]</scope>
    <source>
        <strain evidence="2">CCUG 53903</strain>
    </source>
</reference>
<accession>A0ABW1CYK3</accession>
<dbReference type="SUPFAM" id="SSF55681">
    <property type="entry name" value="Class II aaRS and biotin synthetases"/>
    <property type="match status" value="1"/>
</dbReference>
<evidence type="ECO:0000313" key="2">
    <source>
        <dbReference type="Proteomes" id="UP001596058"/>
    </source>
</evidence>